<dbReference type="AlphaFoldDB" id="A0A0A9E5X9"/>
<feature type="chain" id="PRO_5002045245" evidence="2">
    <location>
        <begin position="26"/>
        <end position="102"/>
    </location>
</feature>
<proteinExistence type="predicted"/>
<feature type="region of interest" description="Disordered" evidence="1">
    <location>
        <begin position="55"/>
        <end position="79"/>
    </location>
</feature>
<keyword evidence="2" id="KW-0732">Signal</keyword>
<evidence type="ECO:0000256" key="2">
    <source>
        <dbReference type="SAM" id="SignalP"/>
    </source>
</evidence>
<dbReference type="EMBL" id="GBRH01204595">
    <property type="protein sequence ID" value="JAD93300.1"/>
    <property type="molecule type" value="Transcribed_RNA"/>
</dbReference>
<accession>A0A0A9E5X9</accession>
<sequence length="102" mass="11569">MVSSSSCFSWRSVLCLMDFPASVLCKTENWWYHNLVPEPSTSERSMILPQEVFGADGLPASGNRNSNRESRHIRTPEEGMDEDGVTYAAKILKLFKLYNYAC</sequence>
<reference evidence="3" key="2">
    <citation type="journal article" date="2015" name="Data Brief">
        <title>Shoot transcriptome of the giant reed, Arundo donax.</title>
        <authorList>
            <person name="Barrero R.A."/>
            <person name="Guerrero F.D."/>
            <person name="Moolhuijzen P."/>
            <person name="Goolsby J.A."/>
            <person name="Tidwell J."/>
            <person name="Bellgard S.E."/>
            <person name="Bellgard M.I."/>
        </authorList>
    </citation>
    <scope>NUCLEOTIDE SEQUENCE</scope>
    <source>
        <tissue evidence="3">Shoot tissue taken approximately 20 cm above the soil surface</tissue>
    </source>
</reference>
<protein>
    <submittedName>
        <fullName evidence="3">Uncharacterized protein</fullName>
    </submittedName>
</protein>
<evidence type="ECO:0000256" key="1">
    <source>
        <dbReference type="SAM" id="MobiDB-lite"/>
    </source>
</evidence>
<organism evidence="3">
    <name type="scientific">Arundo donax</name>
    <name type="common">Giant reed</name>
    <name type="synonym">Donax arundinaceus</name>
    <dbReference type="NCBI Taxonomy" id="35708"/>
    <lineage>
        <taxon>Eukaryota</taxon>
        <taxon>Viridiplantae</taxon>
        <taxon>Streptophyta</taxon>
        <taxon>Embryophyta</taxon>
        <taxon>Tracheophyta</taxon>
        <taxon>Spermatophyta</taxon>
        <taxon>Magnoliopsida</taxon>
        <taxon>Liliopsida</taxon>
        <taxon>Poales</taxon>
        <taxon>Poaceae</taxon>
        <taxon>PACMAD clade</taxon>
        <taxon>Arundinoideae</taxon>
        <taxon>Arundineae</taxon>
        <taxon>Arundo</taxon>
    </lineage>
</organism>
<feature type="signal peptide" evidence="2">
    <location>
        <begin position="1"/>
        <end position="25"/>
    </location>
</feature>
<reference evidence="3" key="1">
    <citation type="submission" date="2014-09" db="EMBL/GenBank/DDBJ databases">
        <authorList>
            <person name="Magalhaes I.L.F."/>
            <person name="Oliveira U."/>
            <person name="Santos F.R."/>
            <person name="Vidigal T.H.D.A."/>
            <person name="Brescovit A.D."/>
            <person name="Santos A.J."/>
        </authorList>
    </citation>
    <scope>NUCLEOTIDE SEQUENCE</scope>
    <source>
        <tissue evidence="3">Shoot tissue taken approximately 20 cm above the soil surface</tissue>
    </source>
</reference>
<name>A0A0A9E5X9_ARUDO</name>
<feature type="compositionally biased region" description="Basic and acidic residues" evidence="1">
    <location>
        <begin position="66"/>
        <end position="77"/>
    </location>
</feature>
<evidence type="ECO:0000313" key="3">
    <source>
        <dbReference type="EMBL" id="JAD93300.1"/>
    </source>
</evidence>